<dbReference type="Proteomes" id="UP000078343">
    <property type="component" value="Unassembled WGS sequence"/>
</dbReference>
<dbReference type="RefSeq" id="XP_018694851.1">
    <property type="nucleotide sequence ID" value="XM_018835201.1"/>
</dbReference>
<reference evidence="2 3" key="1">
    <citation type="submission" date="2016-04" db="EMBL/GenBank/DDBJ databases">
        <title>Draft genome of Fonsecaea erecta CBS 125763.</title>
        <authorList>
            <person name="Weiss V.A."/>
            <person name="Vicente V.A."/>
            <person name="Raittz R.T."/>
            <person name="Moreno L.F."/>
            <person name="De Souza E.M."/>
            <person name="Pedrosa F.O."/>
            <person name="Steffens M.B."/>
            <person name="Faoro H."/>
            <person name="Tadra-Sfeir M.Z."/>
            <person name="Najafzadeh M.J."/>
            <person name="Felipe M.S."/>
            <person name="Teixeira M."/>
            <person name="Sun J."/>
            <person name="Xi L."/>
            <person name="Gomes R."/>
            <person name="De Azevedo C.M."/>
            <person name="Salgado C.G."/>
            <person name="Da Silva M.B."/>
            <person name="Nascimento M.F."/>
            <person name="Queiroz-Telles F."/>
            <person name="Attili D.S."/>
            <person name="Gorbushina A."/>
        </authorList>
    </citation>
    <scope>NUCLEOTIDE SEQUENCE [LARGE SCALE GENOMIC DNA]</scope>
    <source>
        <strain evidence="2 3">CBS 125763</strain>
    </source>
</reference>
<evidence type="ECO:0000313" key="2">
    <source>
        <dbReference type="EMBL" id="OAP61484.1"/>
    </source>
</evidence>
<feature type="compositionally biased region" description="Low complexity" evidence="1">
    <location>
        <begin position="1341"/>
        <end position="1365"/>
    </location>
</feature>
<feature type="compositionally biased region" description="Polar residues" evidence="1">
    <location>
        <begin position="100"/>
        <end position="110"/>
    </location>
</feature>
<organism evidence="2 3">
    <name type="scientific">Fonsecaea erecta</name>
    <dbReference type="NCBI Taxonomy" id="1367422"/>
    <lineage>
        <taxon>Eukaryota</taxon>
        <taxon>Fungi</taxon>
        <taxon>Dikarya</taxon>
        <taxon>Ascomycota</taxon>
        <taxon>Pezizomycotina</taxon>
        <taxon>Eurotiomycetes</taxon>
        <taxon>Chaetothyriomycetidae</taxon>
        <taxon>Chaetothyriales</taxon>
        <taxon>Herpotrichiellaceae</taxon>
        <taxon>Fonsecaea</taxon>
    </lineage>
</organism>
<accession>A0A178ZNT4</accession>
<name>A0A178ZNT4_9EURO</name>
<comment type="caution">
    <text evidence="2">The sequence shown here is derived from an EMBL/GenBank/DDBJ whole genome shotgun (WGS) entry which is preliminary data.</text>
</comment>
<dbReference type="OrthoDB" id="2992173at2759"/>
<evidence type="ECO:0000313" key="3">
    <source>
        <dbReference type="Proteomes" id="UP000078343"/>
    </source>
</evidence>
<dbReference type="STRING" id="1367422.A0A178ZNT4"/>
<dbReference type="EMBL" id="LVYI01000003">
    <property type="protein sequence ID" value="OAP61484.1"/>
    <property type="molecule type" value="Genomic_DNA"/>
</dbReference>
<proteinExistence type="predicted"/>
<feature type="compositionally biased region" description="Acidic residues" evidence="1">
    <location>
        <begin position="1371"/>
        <end position="1386"/>
    </location>
</feature>
<sequence>MSELSLAVPVKLDAFVFNQSVCDGTDASSAKIAPIGQPNYTFLRMTNYMVQHDVLDPVDLHNSAPSTINSRFTDVGRNIVRQNRVGVYLHWMMPRPFRGSTVNTKSARPQQHQRERAMGIQRTSNEENDEGDLTTPIFLQVPNRWLIVRTLDPDAPTTLPPGTKIEKTRAWVVESDRTRSIDDLGQEVDLQVDVSPFLTTFVRKHTDPKDISVDEQAEVFIGSCEDAQSWKEKDADPLNPRVEITAASTSNQLFMDYQYHCGNVFSMVDTFDYKDADGKVRHLEAACASYYVIGWQSDKEKDLLNLAAGLSRQERINALSMALKSETVPDRDNVKKWLDSHVSTRSVFHGALYDVEWADKWDLEKKKKPRIPADEFAQKFVQGKNIAVGTTPIDTILAHVSKHHQGSDLEGFISKLDAYLRAEDETVSGQVIAADEVQNLHFARLDGGDRYTLSETDLKNPAKMPTKDELGRLRDLNAQQLWYDSMMRRVQQLRWGLFAVWWKYISDIDNENGGHNDTYKDQASKLMKIYQRLEKKAGCIKKIIDDAGGPRSKQFVTPPQKAVQGSFYQQNDPTLLMAGLINGWPTDFKEKLEVRLEMQIQFDSPSDDETKKRFPVEVIPCESIRRTAIRLVKEFLALDPRAKQPADKLLPLYHDLLYPEEVESPDNYWRDRWSSRQPWFPLFIEWEADYYHIRFDRWGLKDHPSPAQPSANRIAYGLVGDVTREFAGDKRRISGRTLILPQPNFSLDVRLERLFKTIPKDELEKKLKPDEQAKLKCGLNKLGFLSSPLAGLSDHLATRYNGTHVKPLVSVPGQKPVPLREAREAASKIGITDEMLQTINTESTPTPYGALVALPNNGLPGFKPVTHGQMRFTKLNVVDKFGQVAHATDPLVDDVPPTPLALGEYYATTPTKAGNQPNVVIPPKDMASYHDEFIQLPPMINQPARLNAEFMIPPATDAGNWRLADSWDIPEPAPESESGGIPLWGWVVVNFPDNGLQFFLADGTFYREVRITQGSQSTQKWLPLPPPATIAPDSTTQLDWLIRKMTDGGDDAKAYLAEFMDMVTSSVEHLSEAPDAYGQFPNALVGRPLALVYAGWSLELAADSRKNESTAGGQHPDKRLPIGLLEGDGDLRYQFPVKLGDKDRQHDGLVGYFEARDDVKRPKQGHGDDFELTKCFTYYGHNPAPVYDEKSKQLLTDVSAKYPTLPATWVDPDKDDDDGGTLQDAARRYEARRAATFVRFAAIIDPFLPVNAYSSMLPIKSLKLPTWTWEAAFKKMTTFFHAGPVVVLDDVPSFDAAKQLTERYDLAGADVASAIAMPALQVAEWNWLQPYSVAEKDHKQQQQQPPSLPALSFSSSSSLPSSHLISKTEDEAGDEDEDEEDSEDWDSTFGDDGPPQLKFKTSYMPLGVKKIDVQPVFARGPYTAIEGYMQLRGPIENKPPG</sequence>
<feature type="region of interest" description="Disordered" evidence="1">
    <location>
        <begin position="1336"/>
        <end position="1401"/>
    </location>
</feature>
<feature type="region of interest" description="Disordered" evidence="1">
    <location>
        <begin position="99"/>
        <end position="133"/>
    </location>
</feature>
<protein>
    <submittedName>
        <fullName evidence="2">Uncharacterized protein</fullName>
    </submittedName>
</protein>
<dbReference type="GeneID" id="30007856"/>
<gene>
    <name evidence="2" type="ORF">AYL99_03687</name>
</gene>
<evidence type="ECO:0000256" key="1">
    <source>
        <dbReference type="SAM" id="MobiDB-lite"/>
    </source>
</evidence>
<keyword evidence="3" id="KW-1185">Reference proteome</keyword>